<accession>A0ABT3WD12</accession>
<protein>
    <submittedName>
        <fullName evidence="2">MucR family transcriptional regulator</fullName>
    </submittedName>
</protein>
<dbReference type="Proteomes" id="UP001165633">
    <property type="component" value="Unassembled WGS sequence"/>
</dbReference>
<evidence type="ECO:0000313" key="2">
    <source>
        <dbReference type="EMBL" id="MCX5615704.1"/>
    </source>
</evidence>
<comment type="caution">
    <text evidence="2">The sequence shown here is derived from an EMBL/GenBank/DDBJ whole genome shotgun (WGS) entry which is preliminary data.</text>
</comment>
<dbReference type="EMBL" id="JANIDV010000001">
    <property type="protein sequence ID" value="MCX5615704.1"/>
    <property type="molecule type" value="Genomic_DNA"/>
</dbReference>
<organism evidence="2 3">
    <name type="scientific">Bombella dulcis</name>
    <dbReference type="NCBI Taxonomy" id="2967339"/>
    <lineage>
        <taxon>Bacteria</taxon>
        <taxon>Pseudomonadati</taxon>
        <taxon>Pseudomonadota</taxon>
        <taxon>Alphaproteobacteria</taxon>
        <taxon>Acetobacterales</taxon>
        <taxon>Acetobacteraceae</taxon>
        <taxon>Bombella</taxon>
    </lineage>
</organism>
<dbReference type="InterPro" id="IPR008807">
    <property type="entry name" value="ROS_MUCR"/>
</dbReference>
<proteinExistence type="inferred from homology"/>
<evidence type="ECO:0000256" key="1">
    <source>
        <dbReference type="ARBA" id="ARBA00007031"/>
    </source>
</evidence>
<dbReference type="RefSeq" id="WP_266127030.1">
    <property type="nucleotide sequence ID" value="NZ_JANIDV010000001.1"/>
</dbReference>
<comment type="similarity">
    <text evidence="1">Belongs to the ros/MucR family.</text>
</comment>
<dbReference type="Pfam" id="PF05443">
    <property type="entry name" value="ROS_MUCR"/>
    <property type="match status" value="1"/>
</dbReference>
<dbReference type="InterPro" id="IPR041920">
    <property type="entry name" value="ROS/MUCR_sf"/>
</dbReference>
<gene>
    <name evidence="2" type="ORF">NQF87_01745</name>
</gene>
<sequence length="130" mass="14486">MTDQITKLTAQIIKAYLTNHEVTAEAVPGLVRSVRDALAAEASSVKSKQEKPVPAVHPRKSVFPDYIICLEDGKKLKTLRRHLMSTYGMTPQQYRGKWGLPSTYPMVAPSYSARRSEIAKEKGLGRNVDD</sequence>
<keyword evidence="3" id="KW-1185">Reference proteome</keyword>
<evidence type="ECO:0000313" key="3">
    <source>
        <dbReference type="Proteomes" id="UP001165633"/>
    </source>
</evidence>
<name>A0ABT3WD12_9PROT</name>
<reference evidence="2" key="1">
    <citation type="submission" date="2022-07" db="EMBL/GenBank/DDBJ databases">
        <title>Bombella genomes.</title>
        <authorList>
            <person name="Harer L."/>
            <person name="Styblova S."/>
            <person name="Ehrmann M."/>
        </authorList>
    </citation>
    <scope>NUCLEOTIDE SEQUENCE</scope>
    <source>
        <strain evidence="2">TMW 2.2559</strain>
    </source>
</reference>
<dbReference type="Gene3D" id="1.10.10.1550">
    <property type="entry name" value="ROS/MUCR transcriptional regulator protein"/>
    <property type="match status" value="1"/>
</dbReference>